<sequence>MDARRVCAGIVTFNPELGRLRENLSAISPQVSRLFVFDNGSDDSSAVRALVQEFPCARFLPFPENRGIAVALNALARAAKEDGASEVLFLDQDSVSTPGMVAGLQEAAGLVRASGARLGVVGPTVHDRNLGFSNAHVEGEALVQDRRDVLTSGSLVSLQAWEAVGGYDERLFLDWVDIGFCYALRRAGFVVAITSLATIDHEIGKRSVNVLFPAWVPVHVPFTFRDPEGRQALFSENYPASRWEDKVRSQTILQDEFKGTDDGRFLDFSLLCTFFRGTALEPHGLENLRAMMRGRKEGKAMLGKERGR</sequence>
<dbReference type="EC" id="2.4.-.-" evidence="6"/>
<reference evidence="6" key="1">
    <citation type="submission" date="2023-05" db="EMBL/GenBank/DDBJ databases">
        <title>[olsenella] sp. nov., isolated from a pig farm feces dump.</title>
        <authorList>
            <person name="Chang Y.-H."/>
        </authorList>
    </citation>
    <scope>NUCLEOTIDE SEQUENCE</scope>
    <source>
        <strain evidence="6">YH-ols2217</strain>
    </source>
</reference>
<dbReference type="SUPFAM" id="SSF53448">
    <property type="entry name" value="Nucleotide-diphospho-sugar transferases"/>
    <property type="match status" value="1"/>
</dbReference>
<evidence type="ECO:0000259" key="5">
    <source>
        <dbReference type="Pfam" id="PF00535"/>
    </source>
</evidence>
<dbReference type="EMBL" id="JASJEX010000004">
    <property type="protein sequence ID" value="MDJ1130169.1"/>
    <property type="molecule type" value="Genomic_DNA"/>
</dbReference>
<dbReference type="GO" id="GO:0016757">
    <property type="term" value="F:glycosyltransferase activity"/>
    <property type="evidence" value="ECO:0007669"/>
    <property type="project" value="UniProtKB-KW"/>
</dbReference>
<dbReference type="Gene3D" id="3.90.550.10">
    <property type="entry name" value="Spore Coat Polysaccharide Biosynthesis Protein SpsA, Chain A"/>
    <property type="match status" value="1"/>
</dbReference>
<evidence type="ECO:0000256" key="2">
    <source>
        <dbReference type="ARBA" id="ARBA00006739"/>
    </source>
</evidence>
<evidence type="ECO:0000313" key="7">
    <source>
        <dbReference type="Proteomes" id="UP001431693"/>
    </source>
</evidence>
<dbReference type="Proteomes" id="UP001431693">
    <property type="component" value="Unassembled WGS sequence"/>
</dbReference>
<evidence type="ECO:0000313" key="6">
    <source>
        <dbReference type="EMBL" id="MDJ1130169.1"/>
    </source>
</evidence>
<organism evidence="6 7">
    <name type="scientific">Kribbibacterium absianum</name>
    <dbReference type="NCBI Taxonomy" id="3044210"/>
    <lineage>
        <taxon>Bacteria</taxon>
        <taxon>Bacillati</taxon>
        <taxon>Actinomycetota</taxon>
        <taxon>Coriobacteriia</taxon>
        <taxon>Coriobacteriales</taxon>
        <taxon>Kribbibacteriaceae</taxon>
        <taxon>Kribbibacterium</taxon>
    </lineage>
</organism>
<evidence type="ECO:0000256" key="3">
    <source>
        <dbReference type="ARBA" id="ARBA00022676"/>
    </source>
</evidence>
<evidence type="ECO:0000256" key="4">
    <source>
        <dbReference type="ARBA" id="ARBA00022679"/>
    </source>
</evidence>
<keyword evidence="3 6" id="KW-0328">Glycosyltransferase</keyword>
<comment type="pathway">
    <text evidence="1">Cell wall biogenesis; cell wall polysaccharide biosynthesis.</text>
</comment>
<evidence type="ECO:0000256" key="1">
    <source>
        <dbReference type="ARBA" id="ARBA00004776"/>
    </source>
</evidence>
<protein>
    <submittedName>
        <fullName evidence="6">Glycosyltransferase</fullName>
        <ecNumber evidence="6">2.4.-.-</ecNumber>
    </submittedName>
</protein>
<gene>
    <name evidence="6" type="ORF">QJ043_08790</name>
</gene>
<comment type="caution">
    <text evidence="6">The sequence shown here is derived from an EMBL/GenBank/DDBJ whole genome shotgun (WGS) entry which is preliminary data.</text>
</comment>
<keyword evidence="7" id="KW-1185">Reference proteome</keyword>
<dbReference type="Pfam" id="PF00535">
    <property type="entry name" value="Glycos_transf_2"/>
    <property type="match status" value="1"/>
</dbReference>
<dbReference type="RefSeq" id="WP_283713332.1">
    <property type="nucleotide sequence ID" value="NZ_JASJEW010000003.1"/>
</dbReference>
<proteinExistence type="inferred from homology"/>
<accession>A0ABT6ZM87</accession>
<name>A0ABT6ZM87_9ACTN</name>
<feature type="domain" description="Glycosyltransferase 2-like" evidence="5">
    <location>
        <begin position="10"/>
        <end position="108"/>
    </location>
</feature>
<comment type="similarity">
    <text evidence="2">Belongs to the glycosyltransferase 2 family.</text>
</comment>
<dbReference type="InterPro" id="IPR029044">
    <property type="entry name" value="Nucleotide-diphossugar_trans"/>
</dbReference>
<dbReference type="PANTHER" id="PTHR43179:SF12">
    <property type="entry name" value="GALACTOFURANOSYLTRANSFERASE GLFT2"/>
    <property type="match status" value="1"/>
</dbReference>
<dbReference type="PANTHER" id="PTHR43179">
    <property type="entry name" value="RHAMNOSYLTRANSFERASE WBBL"/>
    <property type="match status" value="1"/>
</dbReference>
<dbReference type="InterPro" id="IPR001173">
    <property type="entry name" value="Glyco_trans_2-like"/>
</dbReference>
<keyword evidence="4 6" id="KW-0808">Transferase</keyword>